<evidence type="ECO:0000256" key="2">
    <source>
        <dbReference type="ARBA" id="ARBA00022741"/>
    </source>
</evidence>
<evidence type="ECO:0000259" key="4">
    <source>
        <dbReference type="PROSITE" id="PS50893"/>
    </source>
</evidence>
<dbReference type="PANTHER" id="PTHR42781">
    <property type="entry name" value="SPERMIDINE/PUTRESCINE IMPORT ATP-BINDING PROTEIN POTA"/>
    <property type="match status" value="1"/>
</dbReference>
<dbReference type="Gene3D" id="3.40.50.300">
    <property type="entry name" value="P-loop containing nucleotide triphosphate hydrolases"/>
    <property type="match status" value="1"/>
</dbReference>
<keyword evidence="7" id="KW-1185">Reference proteome</keyword>
<keyword evidence="2" id="KW-0547">Nucleotide-binding</keyword>
<dbReference type="GO" id="GO:0016887">
    <property type="term" value="F:ATP hydrolysis activity"/>
    <property type="evidence" value="ECO:0007669"/>
    <property type="project" value="InterPro"/>
</dbReference>
<reference evidence="7" key="2">
    <citation type="submission" date="2015-01" db="EMBL/GenBank/DDBJ databases">
        <authorList>
            <person name="Manzoor Shahid"/>
            <person name="Zubair Saima"/>
        </authorList>
    </citation>
    <scope>NUCLEOTIDE SEQUENCE [LARGE SCALE GENOMIC DNA]</scope>
    <source>
        <strain evidence="7">V1</strain>
    </source>
</reference>
<dbReference type="InterPro" id="IPR003439">
    <property type="entry name" value="ABC_transporter-like_ATP-bd"/>
</dbReference>
<reference evidence="6 8" key="3">
    <citation type="submission" date="2019-08" db="EMBL/GenBank/DDBJ databases">
        <authorList>
            <person name="Kuhnert P."/>
        </authorList>
    </citation>
    <scope>NUCLEOTIDE SEQUENCE [LARGE SCALE GENOMIC DNA]</scope>
    <source>
        <strain evidence="6 8">B36.5</strain>
    </source>
</reference>
<dbReference type="InterPro" id="IPR003593">
    <property type="entry name" value="AAA+_ATPase"/>
</dbReference>
<dbReference type="SUPFAM" id="SSF52540">
    <property type="entry name" value="P-loop containing nucleoside triphosphate hydrolases"/>
    <property type="match status" value="1"/>
</dbReference>
<dbReference type="InterPro" id="IPR017871">
    <property type="entry name" value="ABC_transporter-like_CS"/>
</dbReference>
<evidence type="ECO:0000313" key="5">
    <source>
        <dbReference type="EMBL" id="CEM61158.1"/>
    </source>
</evidence>
<accession>A0A0B7GRT7</accession>
<dbReference type="InterPro" id="IPR050093">
    <property type="entry name" value="ABC_SmlMolc_Importer"/>
</dbReference>
<evidence type="ECO:0000313" key="7">
    <source>
        <dbReference type="Proteomes" id="UP000042527"/>
    </source>
</evidence>
<dbReference type="PANTHER" id="PTHR42781:SF4">
    <property type="entry name" value="SPERMIDINE_PUTRESCINE IMPORT ATP-BINDING PROTEIN POTA"/>
    <property type="match status" value="1"/>
</dbReference>
<dbReference type="Pfam" id="PF00005">
    <property type="entry name" value="ABC_tran"/>
    <property type="match status" value="1"/>
</dbReference>
<evidence type="ECO:0000313" key="8">
    <source>
        <dbReference type="Proteomes" id="UP000323594"/>
    </source>
</evidence>
<dbReference type="SMART" id="SM00382">
    <property type="entry name" value="AAA"/>
    <property type="match status" value="1"/>
</dbReference>
<name>A0A0B7GRT7_TREPH</name>
<evidence type="ECO:0000256" key="1">
    <source>
        <dbReference type="ARBA" id="ARBA00022448"/>
    </source>
</evidence>
<proteinExistence type="predicted"/>
<gene>
    <name evidence="6" type="ORF">FUT82_13380</name>
    <name evidence="5" type="ORF">TPHV1_150040</name>
</gene>
<dbReference type="EMBL" id="CP042817">
    <property type="protein sequence ID" value="QEJ98886.1"/>
    <property type="molecule type" value="Genomic_DNA"/>
</dbReference>
<dbReference type="PROSITE" id="PS50893">
    <property type="entry name" value="ABC_TRANSPORTER_2"/>
    <property type="match status" value="1"/>
</dbReference>
<dbReference type="AlphaFoldDB" id="A0A0B7GRT7"/>
<sequence length="341" mass="38654">MAIEISIKKDYKNFSLDVSFKTKTKTLGILGHSGSGKSLTLKSIAGLIKPDKGYIKVSDRMLYNTDTNINIDSKDRGVGYMFQSLALFPHLTVEKNLTYFMKGKDKISTAHDLLKKFRVYHLKDRYPKDLSGGEKQRVALARIISTNPSIILLDEPFSALDTNLKWDMEQEIISFLKDFDIPRIIVTHNKNEAYRLSDEILILSNGKVVDFGSKNIIKHPKNIESAKILGHKNFSAVNLVDGMPTLVDYNINLSKNINTPCVSLRAECFYLDSIHDAFAVKGILKNLISDIEKLIGILSVNNKTILLEFNIHGDTLAYLNKNINKEIILYYKYDDLLFLDL</sequence>
<evidence type="ECO:0000313" key="6">
    <source>
        <dbReference type="EMBL" id="QEJ98886.1"/>
    </source>
</evidence>
<protein>
    <submittedName>
        <fullName evidence="5">ABC transporter, ATP-binding protein</fullName>
    </submittedName>
    <submittedName>
        <fullName evidence="6">ATP-binding cassette domain-containing protein</fullName>
    </submittedName>
</protein>
<dbReference type="GO" id="GO:0005524">
    <property type="term" value="F:ATP binding"/>
    <property type="evidence" value="ECO:0007669"/>
    <property type="project" value="UniProtKB-KW"/>
</dbReference>
<dbReference type="RefSeq" id="WP_024753181.1">
    <property type="nucleotide sequence ID" value="NZ_CDNC01000007.1"/>
</dbReference>
<reference evidence="5" key="1">
    <citation type="submission" date="2015-01" db="EMBL/GenBank/DDBJ databases">
        <authorList>
            <person name="Xiang T."/>
            <person name="Song Y."/>
            <person name="Huang L."/>
            <person name="Wang B."/>
            <person name="Wu P."/>
        </authorList>
    </citation>
    <scope>NUCLEOTIDE SEQUENCE [LARGE SCALE GENOMIC DNA]</scope>
    <source>
        <strain evidence="5">V1</strain>
    </source>
</reference>
<dbReference type="EMBL" id="CDNC01000007">
    <property type="protein sequence ID" value="CEM61158.1"/>
    <property type="molecule type" value="Genomic_DNA"/>
</dbReference>
<dbReference type="PROSITE" id="PS00211">
    <property type="entry name" value="ABC_TRANSPORTER_1"/>
    <property type="match status" value="1"/>
</dbReference>
<keyword evidence="1" id="KW-0813">Transport</keyword>
<dbReference type="Proteomes" id="UP000323594">
    <property type="component" value="Chromosome"/>
</dbReference>
<dbReference type="OrthoDB" id="9802264at2"/>
<feature type="domain" description="ABC transporter" evidence="4">
    <location>
        <begin position="2"/>
        <end position="230"/>
    </location>
</feature>
<dbReference type="Proteomes" id="UP000042527">
    <property type="component" value="Unassembled WGS sequence"/>
</dbReference>
<organism evidence="5 7">
    <name type="scientific">Treponema phagedenis</name>
    <dbReference type="NCBI Taxonomy" id="162"/>
    <lineage>
        <taxon>Bacteria</taxon>
        <taxon>Pseudomonadati</taxon>
        <taxon>Spirochaetota</taxon>
        <taxon>Spirochaetia</taxon>
        <taxon>Spirochaetales</taxon>
        <taxon>Treponemataceae</taxon>
        <taxon>Treponema</taxon>
    </lineage>
</organism>
<dbReference type="GeneID" id="57754095"/>
<dbReference type="InterPro" id="IPR027417">
    <property type="entry name" value="P-loop_NTPase"/>
</dbReference>
<keyword evidence="3 5" id="KW-0067">ATP-binding</keyword>
<evidence type="ECO:0000256" key="3">
    <source>
        <dbReference type="ARBA" id="ARBA00022840"/>
    </source>
</evidence>